<evidence type="ECO:0000313" key="1">
    <source>
        <dbReference type="EMBL" id="KKN00332.1"/>
    </source>
</evidence>
<proteinExistence type="predicted"/>
<gene>
    <name evidence="1" type="ORF">LCGC14_1138870</name>
</gene>
<accession>A0A0F9MLU7</accession>
<dbReference type="AlphaFoldDB" id="A0A0F9MLU7"/>
<protein>
    <submittedName>
        <fullName evidence="1">Uncharacterized protein</fullName>
    </submittedName>
</protein>
<reference evidence="1" key="1">
    <citation type="journal article" date="2015" name="Nature">
        <title>Complex archaea that bridge the gap between prokaryotes and eukaryotes.</title>
        <authorList>
            <person name="Spang A."/>
            <person name="Saw J.H."/>
            <person name="Jorgensen S.L."/>
            <person name="Zaremba-Niedzwiedzka K."/>
            <person name="Martijn J."/>
            <person name="Lind A.E."/>
            <person name="van Eijk R."/>
            <person name="Schleper C."/>
            <person name="Guy L."/>
            <person name="Ettema T.J."/>
        </authorList>
    </citation>
    <scope>NUCLEOTIDE SEQUENCE</scope>
</reference>
<organism evidence="1">
    <name type="scientific">marine sediment metagenome</name>
    <dbReference type="NCBI Taxonomy" id="412755"/>
    <lineage>
        <taxon>unclassified sequences</taxon>
        <taxon>metagenomes</taxon>
        <taxon>ecological metagenomes</taxon>
    </lineage>
</organism>
<sequence length="183" mass="21392">MKELIILGLGPTRVLCPYDKETWGVNLVYRVAKRLDRLFIFDELYEGRKDFSLEDLRKLKCPIMHKRLRPDLNLNLEVYPIHEIIKKFNDDYFTNAICYMIAYALYLGYEKIDLYGIDHIIHQGYVMEKGGVEHWVGVAAGRGVEVMIPYGSALCKTKDGKLYGYEYNYNDTDFRIPEEAIFA</sequence>
<comment type="caution">
    <text evidence="1">The sequence shown here is derived from an EMBL/GenBank/DDBJ whole genome shotgun (WGS) entry which is preliminary data.</text>
</comment>
<name>A0A0F9MLU7_9ZZZZ</name>
<dbReference type="EMBL" id="LAZR01005389">
    <property type="protein sequence ID" value="KKN00332.1"/>
    <property type="molecule type" value="Genomic_DNA"/>
</dbReference>